<dbReference type="PROSITE" id="PS50966">
    <property type="entry name" value="ZF_SWIM"/>
    <property type="match status" value="1"/>
</dbReference>
<dbReference type="Pfam" id="PF04434">
    <property type="entry name" value="SWIM"/>
    <property type="match status" value="1"/>
</dbReference>
<feature type="domain" description="SWIM-type" evidence="5">
    <location>
        <begin position="151"/>
        <end position="183"/>
    </location>
</feature>
<dbReference type="InterPro" id="IPR006564">
    <property type="entry name" value="Znf_PMZ"/>
</dbReference>
<dbReference type="SMART" id="SM00575">
    <property type="entry name" value="ZnF_PMZ"/>
    <property type="match status" value="1"/>
</dbReference>
<keyword evidence="3" id="KW-0862">Zinc</keyword>
<protein>
    <recommendedName>
        <fullName evidence="5">SWIM-type domain-containing protein</fullName>
    </recommendedName>
</protein>
<keyword evidence="2 4" id="KW-0863">Zinc-finger</keyword>
<keyword evidence="1" id="KW-0479">Metal-binding</keyword>
<evidence type="ECO:0000313" key="7">
    <source>
        <dbReference type="Proteomes" id="UP000824890"/>
    </source>
</evidence>
<organism evidence="6 7">
    <name type="scientific">Brassica napus</name>
    <name type="common">Rape</name>
    <dbReference type="NCBI Taxonomy" id="3708"/>
    <lineage>
        <taxon>Eukaryota</taxon>
        <taxon>Viridiplantae</taxon>
        <taxon>Streptophyta</taxon>
        <taxon>Embryophyta</taxon>
        <taxon>Tracheophyta</taxon>
        <taxon>Spermatophyta</taxon>
        <taxon>Magnoliopsida</taxon>
        <taxon>eudicotyledons</taxon>
        <taxon>Gunneridae</taxon>
        <taxon>Pentapetalae</taxon>
        <taxon>rosids</taxon>
        <taxon>malvids</taxon>
        <taxon>Brassicales</taxon>
        <taxon>Brassicaceae</taxon>
        <taxon>Brassiceae</taxon>
        <taxon>Brassica</taxon>
    </lineage>
</organism>
<dbReference type="EMBL" id="JAGKQM010000007">
    <property type="protein sequence ID" value="KAH0919395.1"/>
    <property type="molecule type" value="Genomic_DNA"/>
</dbReference>
<dbReference type="InterPro" id="IPR007527">
    <property type="entry name" value="Znf_SWIM"/>
</dbReference>
<evidence type="ECO:0000256" key="3">
    <source>
        <dbReference type="ARBA" id="ARBA00022833"/>
    </source>
</evidence>
<accession>A0ABQ8CQR3</accession>
<dbReference type="PANTHER" id="PTHR31973">
    <property type="entry name" value="POLYPROTEIN, PUTATIVE-RELATED"/>
    <property type="match status" value="1"/>
</dbReference>
<proteinExistence type="predicted"/>
<evidence type="ECO:0000256" key="1">
    <source>
        <dbReference type="ARBA" id="ARBA00022723"/>
    </source>
</evidence>
<reference evidence="6 7" key="1">
    <citation type="submission" date="2021-05" db="EMBL/GenBank/DDBJ databases">
        <title>Genome Assembly of Synthetic Allotetraploid Brassica napus Reveals Homoeologous Exchanges between Subgenomes.</title>
        <authorList>
            <person name="Davis J.T."/>
        </authorList>
    </citation>
    <scope>NUCLEOTIDE SEQUENCE [LARGE SCALE GENOMIC DNA]</scope>
    <source>
        <strain evidence="7">cv. Da-Ae</strain>
        <tissue evidence="6">Seedling</tissue>
    </source>
</reference>
<evidence type="ECO:0000256" key="4">
    <source>
        <dbReference type="PROSITE-ProRule" id="PRU00325"/>
    </source>
</evidence>
<gene>
    <name evidence="6" type="ORF">HID58_027055</name>
</gene>
<evidence type="ECO:0000256" key="2">
    <source>
        <dbReference type="ARBA" id="ARBA00022771"/>
    </source>
</evidence>
<evidence type="ECO:0000313" key="6">
    <source>
        <dbReference type="EMBL" id="KAH0919395.1"/>
    </source>
</evidence>
<dbReference type="Proteomes" id="UP000824890">
    <property type="component" value="Unassembled WGS sequence"/>
</dbReference>
<keyword evidence="7" id="KW-1185">Reference proteome</keyword>
<sequence>MTNMSQLPQWLMEIDGHKTPPHNIISTPDVEKMMSVRNPELTLYVTSDPQGVAMHQSICRSDFPINFVDDVGTDEVERPPNEDDNIDIIEETDILGDISNKANDLYMGMIFKDRVAFKQHMALHAINNKFRFRTSKSAPEYDVRDKSGGSYHVDLAKKICSCFIFQMLKIPCSHAVAAAVRNNVRVDSLVAVEYSVASMVAAYENSIAPVTAGEYISEHVADMSSMNMVPPSSRRPPGRPRKNRYFSRGEIRMKTPRKRTMCSRCKGCGHNRATCKMAI</sequence>
<comment type="caution">
    <text evidence="6">The sequence shown here is derived from an EMBL/GenBank/DDBJ whole genome shotgun (WGS) entry which is preliminary data.</text>
</comment>
<name>A0ABQ8CQR3_BRANA</name>
<evidence type="ECO:0000259" key="5">
    <source>
        <dbReference type="PROSITE" id="PS50966"/>
    </source>
</evidence>
<dbReference type="PANTHER" id="PTHR31973:SF113">
    <property type="entry name" value="PROTEIN FAR1-RELATED SEQUENCE 5-LIKE"/>
    <property type="match status" value="1"/>
</dbReference>